<dbReference type="GO" id="GO:0071875">
    <property type="term" value="P:adrenergic receptor signaling pathway"/>
    <property type="evidence" value="ECO:0007669"/>
    <property type="project" value="UniProtKB-ARBA"/>
</dbReference>
<dbReference type="AlphaFoldDB" id="A0A3B4B2T1"/>
<evidence type="ECO:0000256" key="4">
    <source>
        <dbReference type="ARBA" id="ARBA00022989"/>
    </source>
</evidence>
<keyword evidence="6 10" id="KW-0472">Membrane</keyword>
<feature type="transmembrane region" description="Helical" evidence="10">
    <location>
        <begin position="142"/>
        <end position="166"/>
    </location>
</feature>
<dbReference type="PRINTS" id="PR00569">
    <property type="entry name" value="DOPAMINED4R"/>
</dbReference>
<dbReference type="PANTHER" id="PTHR24248:SF143">
    <property type="entry name" value="D(4) DOPAMINE RECEPTOR"/>
    <property type="match status" value="1"/>
</dbReference>
<feature type="transmembrane region" description="Helical" evidence="10">
    <location>
        <begin position="242"/>
        <end position="263"/>
    </location>
</feature>
<sequence length="331" mass="37686">MGLSWKLKVNSRCTKNYLPLSLFNLILFFFTVSGYASPQPCLSPQFQGGIWTLNLVLCDFLMSMDVMLCTASIFNLCAISVDRFIAVSVPLNYSRRQVDQRQLVLLCAPWLLALAVASPVMFGVNDVVERDPSECRLEDDNYVVYSSVCSFFVPCPLMLLLYWGVVRGLRRWEHDRKHRLKVSIQACHTPLPVPSPGPSPLPLPWIVERDLAQCRMDVSGDYTQTELPYPRRAKINHRERKAMRVLPVVVGCFLFCWTPFFVVHTTRALCVSCHVPVELISTTTWLGYVNSALNPIIYTVFNQEFKKFFSKCLQGALQRLTSLCQNRTSGN</sequence>
<dbReference type="Ensembl" id="ENSPMGT00000024363.1">
    <property type="protein sequence ID" value="ENSPMGP00000022871.1"/>
    <property type="gene ID" value="ENSPMGG00000018506.1"/>
</dbReference>
<evidence type="ECO:0000256" key="10">
    <source>
        <dbReference type="SAM" id="Phobius"/>
    </source>
</evidence>
<dbReference type="PANTHER" id="PTHR24248">
    <property type="entry name" value="ADRENERGIC RECEPTOR-RELATED G-PROTEIN COUPLED RECEPTOR"/>
    <property type="match status" value="1"/>
</dbReference>
<comment type="subcellular location">
    <subcellularLocation>
        <location evidence="1">Cell membrane</location>
        <topology evidence="1">Multi-pass membrane protein</topology>
    </subcellularLocation>
</comment>
<dbReference type="GO" id="GO:0004930">
    <property type="term" value="F:G protein-coupled receptor activity"/>
    <property type="evidence" value="ECO:0007669"/>
    <property type="project" value="UniProtKB-KW"/>
</dbReference>
<name>A0A3B4B2T1_9GOBI</name>
<feature type="transmembrane region" description="Helical" evidence="10">
    <location>
        <begin position="60"/>
        <end position="81"/>
    </location>
</feature>
<evidence type="ECO:0000313" key="13">
    <source>
        <dbReference type="Proteomes" id="UP000261520"/>
    </source>
</evidence>
<evidence type="ECO:0000313" key="12">
    <source>
        <dbReference type="Ensembl" id="ENSPMGP00000022871.1"/>
    </source>
</evidence>
<organism evidence="12 13">
    <name type="scientific">Periophthalmus magnuspinnatus</name>
    <dbReference type="NCBI Taxonomy" id="409849"/>
    <lineage>
        <taxon>Eukaryota</taxon>
        <taxon>Metazoa</taxon>
        <taxon>Chordata</taxon>
        <taxon>Craniata</taxon>
        <taxon>Vertebrata</taxon>
        <taxon>Euteleostomi</taxon>
        <taxon>Actinopterygii</taxon>
        <taxon>Neopterygii</taxon>
        <taxon>Teleostei</taxon>
        <taxon>Neoteleostei</taxon>
        <taxon>Acanthomorphata</taxon>
        <taxon>Gobiaria</taxon>
        <taxon>Gobiiformes</taxon>
        <taxon>Gobioidei</taxon>
        <taxon>Gobiidae</taxon>
        <taxon>Oxudercinae</taxon>
        <taxon>Periophthalmus</taxon>
    </lineage>
</organism>
<dbReference type="PROSITE" id="PS50262">
    <property type="entry name" value="G_PROTEIN_RECEP_F1_2"/>
    <property type="match status" value="1"/>
</dbReference>
<keyword evidence="13" id="KW-1185">Reference proteome</keyword>
<proteinExistence type="inferred from homology"/>
<evidence type="ECO:0000256" key="1">
    <source>
        <dbReference type="ARBA" id="ARBA00004651"/>
    </source>
</evidence>
<keyword evidence="4 10" id="KW-1133">Transmembrane helix</keyword>
<evidence type="ECO:0000256" key="6">
    <source>
        <dbReference type="ARBA" id="ARBA00023136"/>
    </source>
</evidence>
<dbReference type="Pfam" id="PF00001">
    <property type="entry name" value="7tm_1"/>
    <property type="match status" value="1"/>
</dbReference>
<evidence type="ECO:0000259" key="11">
    <source>
        <dbReference type="PROSITE" id="PS50262"/>
    </source>
</evidence>
<dbReference type="GO" id="GO:0014059">
    <property type="term" value="P:regulation of dopamine secretion"/>
    <property type="evidence" value="ECO:0007669"/>
    <property type="project" value="TreeGrafter"/>
</dbReference>
<dbReference type="PROSITE" id="PS00237">
    <property type="entry name" value="G_PROTEIN_RECEP_F1_1"/>
    <property type="match status" value="1"/>
</dbReference>
<accession>A0A3B4B2T1</accession>
<reference evidence="12" key="2">
    <citation type="submission" date="2025-09" db="UniProtKB">
        <authorList>
            <consortium name="Ensembl"/>
        </authorList>
    </citation>
    <scope>IDENTIFICATION</scope>
</reference>
<dbReference type="GO" id="GO:0007195">
    <property type="term" value="P:adenylate cyclase-inhibiting dopamine receptor signaling pathway"/>
    <property type="evidence" value="ECO:0007669"/>
    <property type="project" value="InterPro"/>
</dbReference>
<evidence type="ECO:0000256" key="5">
    <source>
        <dbReference type="ARBA" id="ARBA00023040"/>
    </source>
</evidence>
<dbReference type="InterPro" id="IPR017452">
    <property type="entry name" value="GPCR_Rhodpsn_7TM"/>
</dbReference>
<evidence type="ECO:0000256" key="3">
    <source>
        <dbReference type="ARBA" id="ARBA00022692"/>
    </source>
</evidence>
<keyword evidence="7 9" id="KW-0675">Receptor</keyword>
<dbReference type="InterPro" id="IPR002185">
    <property type="entry name" value="Dopamine_D4_rcpt"/>
</dbReference>
<keyword evidence="2" id="KW-1003">Cell membrane</keyword>
<dbReference type="GO" id="GO:0060158">
    <property type="term" value="P:phospholipase C-activating dopamine receptor signaling pathway"/>
    <property type="evidence" value="ECO:0007669"/>
    <property type="project" value="TreeGrafter"/>
</dbReference>
<dbReference type="GO" id="GO:0001591">
    <property type="term" value="F:dopamine neurotransmitter receptor activity, coupled via Gi/Go"/>
    <property type="evidence" value="ECO:0007669"/>
    <property type="project" value="TreeGrafter"/>
</dbReference>
<comment type="similarity">
    <text evidence="9">Belongs to the G-protein coupled receptor 1 family.</text>
</comment>
<protein>
    <recommendedName>
        <fullName evidence="11">G-protein coupled receptors family 1 profile domain-containing protein</fullName>
    </recommendedName>
</protein>
<keyword evidence="8 9" id="KW-0807">Transducer</keyword>
<dbReference type="Gene3D" id="1.20.1070.10">
    <property type="entry name" value="Rhodopsin 7-helix transmembrane proteins"/>
    <property type="match status" value="1"/>
</dbReference>
<dbReference type="GO" id="GO:0045202">
    <property type="term" value="C:synapse"/>
    <property type="evidence" value="ECO:0007669"/>
    <property type="project" value="GOC"/>
</dbReference>
<dbReference type="Proteomes" id="UP000261520">
    <property type="component" value="Unplaced"/>
</dbReference>
<evidence type="ECO:0000256" key="8">
    <source>
        <dbReference type="ARBA" id="ARBA00023224"/>
    </source>
</evidence>
<dbReference type="GO" id="GO:0043266">
    <property type="term" value="P:regulation of potassium ion transport"/>
    <property type="evidence" value="ECO:0007669"/>
    <property type="project" value="TreeGrafter"/>
</dbReference>
<evidence type="ECO:0000256" key="9">
    <source>
        <dbReference type="RuleBase" id="RU000688"/>
    </source>
</evidence>
<dbReference type="GO" id="GO:0051967">
    <property type="term" value="P:negative regulation of synaptic transmission, glutamatergic"/>
    <property type="evidence" value="ECO:0007669"/>
    <property type="project" value="TreeGrafter"/>
</dbReference>
<keyword evidence="3 9" id="KW-0812">Transmembrane</keyword>
<keyword evidence="5 9" id="KW-0297">G-protein coupled receptor</keyword>
<dbReference type="InterPro" id="IPR000276">
    <property type="entry name" value="GPCR_Rhodpsn"/>
</dbReference>
<feature type="domain" description="G-protein coupled receptors family 1 profile" evidence="11">
    <location>
        <begin position="1"/>
        <end position="298"/>
    </location>
</feature>
<reference evidence="12" key="1">
    <citation type="submission" date="2025-08" db="UniProtKB">
        <authorList>
            <consortium name="Ensembl"/>
        </authorList>
    </citation>
    <scope>IDENTIFICATION</scope>
</reference>
<dbReference type="SUPFAM" id="SSF81321">
    <property type="entry name" value="Family A G protein-coupled receptor-like"/>
    <property type="match status" value="1"/>
</dbReference>
<feature type="transmembrane region" description="Helical" evidence="10">
    <location>
        <begin position="102"/>
        <end position="122"/>
    </location>
</feature>
<evidence type="ECO:0000256" key="7">
    <source>
        <dbReference type="ARBA" id="ARBA00023170"/>
    </source>
</evidence>
<dbReference type="GO" id="GO:0005886">
    <property type="term" value="C:plasma membrane"/>
    <property type="evidence" value="ECO:0007669"/>
    <property type="project" value="UniProtKB-SubCell"/>
</dbReference>
<evidence type="ECO:0000256" key="2">
    <source>
        <dbReference type="ARBA" id="ARBA00022475"/>
    </source>
</evidence>
<dbReference type="PRINTS" id="PR00237">
    <property type="entry name" value="GPCRRHODOPSN"/>
</dbReference>
<dbReference type="GO" id="GO:0051481">
    <property type="term" value="P:negative regulation of cytosolic calcium ion concentration"/>
    <property type="evidence" value="ECO:0007669"/>
    <property type="project" value="TreeGrafter"/>
</dbReference>